<dbReference type="GO" id="GO:0016020">
    <property type="term" value="C:membrane"/>
    <property type="evidence" value="ECO:0007669"/>
    <property type="project" value="UniProtKB-SubCell"/>
</dbReference>
<evidence type="ECO:0000256" key="3">
    <source>
        <dbReference type="ARBA" id="ARBA00022989"/>
    </source>
</evidence>
<sequence>MENGQYVDGSLWFYAPNKAAPVVFALAFLISGLIHTYQCMQQHRRYKCWKVTGILPWSALLFVVGYILREIGAFNFGNVNIFISSIVFIYAAPPQSNQDTGKALLKTALVLQLVVLSLFVFLAAYFHRQCKRARILPENLKKVLGTLYVSSALIGIRTIYRTVEYFSTAELHFTSDTDPSTFSPILRYEWFFWVFEGSLMVLNSFMLNARHPMRFLPRSNKVYLAQDGVTEVEGEGYRDRRMWVLTVLDPFDVV</sequence>
<feature type="transmembrane region" description="Helical" evidence="5">
    <location>
        <begin position="20"/>
        <end position="37"/>
    </location>
</feature>
<evidence type="ECO:0000313" key="7">
    <source>
        <dbReference type="Proteomes" id="UP000469558"/>
    </source>
</evidence>
<dbReference type="Proteomes" id="UP000469558">
    <property type="component" value="Unassembled WGS sequence"/>
</dbReference>
<evidence type="ECO:0000256" key="5">
    <source>
        <dbReference type="SAM" id="Phobius"/>
    </source>
</evidence>
<dbReference type="OrthoDB" id="3358017at2759"/>
<evidence type="ECO:0000256" key="4">
    <source>
        <dbReference type="ARBA" id="ARBA00023136"/>
    </source>
</evidence>
<feature type="transmembrane region" description="Helical" evidence="5">
    <location>
        <begin position="74"/>
        <end position="92"/>
    </location>
</feature>
<evidence type="ECO:0000256" key="1">
    <source>
        <dbReference type="ARBA" id="ARBA00004141"/>
    </source>
</evidence>
<evidence type="ECO:0000256" key="2">
    <source>
        <dbReference type="ARBA" id="ARBA00022692"/>
    </source>
</evidence>
<dbReference type="PANTHER" id="PTHR31465">
    <property type="entry name" value="PROTEIN RTA1-RELATED"/>
    <property type="match status" value="1"/>
</dbReference>
<organism evidence="6 7">
    <name type="scientific">Lachnellula suecica</name>
    <dbReference type="NCBI Taxonomy" id="602035"/>
    <lineage>
        <taxon>Eukaryota</taxon>
        <taxon>Fungi</taxon>
        <taxon>Dikarya</taxon>
        <taxon>Ascomycota</taxon>
        <taxon>Pezizomycotina</taxon>
        <taxon>Leotiomycetes</taxon>
        <taxon>Helotiales</taxon>
        <taxon>Lachnaceae</taxon>
        <taxon>Lachnellula</taxon>
    </lineage>
</organism>
<feature type="non-terminal residue" evidence="6">
    <location>
        <position position="1"/>
    </location>
</feature>
<dbReference type="EMBL" id="QGMK01002398">
    <property type="protein sequence ID" value="TVY58985.1"/>
    <property type="molecule type" value="Genomic_DNA"/>
</dbReference>
<reference evidence="6 7" key="1">
    <citation type="submission" date="2018-05" db="EMBL/GenBank/DDBJ databases">
        <title>Genome sequencing and assembly of the regulated plant pathogen Lachnellula willkommii and related sister species for the development of diagnostic species identification markers.</title>
        <authorList>
            <person name="Giroux E."/>
            <person name="Bilodeau G."/>
        </authorList>
    </citation>
    <scope>NUCLEOTIDE SEQUENCE [LARGE SCALE GENOMIC DNA]</scope>
    <source>
        <strain evidence="6 7">CBS 268.59</strain>
    </source>
</reference>
<keyword evidence="3 5" id="KW-1133">Transmembrane helix</keyword>
<gene>
    <name evidence="6" type="ORF">LSUE1_G008720</name>
</gene>
<dbReference type="Pfam" id="PF04479">
    <property type="entry name" value="RTA1"/>
    <property type="match status" value="1"/>
</dbReference>
<dbReference type="InterPro" id="IPR007568">
    <property type="entry name" value="RTA1"/>
</dbReference>
<accession>A0A8T9BT35</accession>
<comment type="subcellular location">
    <subcellularLocation>
        <location evidence="1">Membrane</location>
        <topology evidence="1">Multi-pass membrane protein</topology>
    </subcellularLocation>
</comment>
<protein>
    <recommendedName>
        <fullName evidence="8">Protein RTA1</fullName>
    </recommendedName>
</protein>
<name>A0A8T9BT35_9HELO</name>
<evidence type="ECO:0008006" key="8">
    <source>
        <dbReference type="Google" id="ProtNLM"/>
    </source>
</evidence>
<proteinExistence type="predicted"/>
<feature type="transmembrane region" description="Helical" evidence="5">
    <location>
        <begin position="104"/>
        <end position="126"/>
    </location>
</feature>
<dbReference type="AlphaFoldDB" id="A0A8T9BT35"/>
<comment type="caution">
    <text evidence="6">The sequence shown here is derived from an EMBL/GenBank/DDBJ whole genome shotgun (WGS) entry which is preliminary data.</text>
</comment>
<keyword evidence="7" id="KW-1185">Reference proteome</keyword>
<keyword evidence="4 5" id="KW-0472">Membrane</keyword>
<dbReference type="PANTHER" id="PTHR31465:SF13">
    <property type="entry name" value="RTA1 DOMAIN PROTEIN-RELATED"/>
    <property type="match status" value="1"/>
</dbReference>
<evidence type="ECO:0000313" key="6">
    <source>
        <dbReference type="EMBL" id="TVY58985.1"/>
    </source>
</evidence>
<keyword evidence="2 5" id="KW-0812">Transmembrane</keyword>